<reference evidence="2 3" key="1">
    <citation type="journal article" date="2015" name="Genome Biol.">
        <title>Comparative genomics of Steinernema reveals deeply conserved gene regulatory networks.</title>
        <authorList>
            <person name="Dillman A.R."/>
            <person name="Macchietto M."/>
            <person name="Porter C.F."/>
            <person name="Rogers A."/>
            <person name="Williams B."/>
            <person name="Antoshechkin I."/>
            <person name="Lee M.M."/>
            <person name="Goodwin Z."/>
            <person name="Lu X."/>
            <person name="Lewis E.E."/>
            <person name="Goodrich-Blair H."/>
            <person name="Stock S.P."/>
            <person name="Adams B.J."/>
            <person name="Sternberg P.W."/>
            <person name="Mortazavi A."/>
        </authorList>
    </citation>
    <scope>NUCLEOTIDE SEQUENCE [LARGE SCALE GENOMIC DNA]</scope>
    <source>
        <strain evidence="2 3">ALL</strain>
    </source>
</reference>
<keyword evidence="3" id="KW-1185">Reference proteome</keyword>
<comment type="caution">
    <text evidence="2">The sequence shown here is derived from an EMBL/GenBank/DDBJ whole genome shotgun (WGS) entry which is preliminary data.</text>
</comment>
<gene>
    <name evidence="2" type="ORF">L596_008460</name>
</gene>
<organism evidence="2 3">
    <name type="scientific">Steinernema carpocapsae</name>
    <name type="common">Entomopathogenic nematode</name>
    <dbReference type="NCBI Taxonomy" id="34508"/>
    <lineage>
        <taxon>Eukaryota</taxon>
        <taxon>Metazoa</taxon>
        <taxon>Ecdysozoa</taxon>
        <taxon>Nematoda</taxon>
        <taxon>Chromadorea</taxon>
        <taxon>Rhabditida</taxon>
        <taxon>Tylenchina</taxon>
        <taxon>Panagrolaimomorpha</taxon>
        <taxon>Strongyloidoidea</taxon>
        <taxon>Steinernematidae</taxon>
        <taxon>Steinernema</taxon>
    </lineage>
</organism>
<sequence length="81" mass="9109">MEKSTVFEFATVLNRSHKSPNPSGQQHLFMLRGIQKLLVAWLIEGLKKVLEVNDADNVSRSTSHLSFSKRALEKPSSTSVR</sequence>
<reference evidence="2 3" key="2">
    <citation type="journal article" date="2019" name="G3 (Bethesda)">
        <title>Hybrid Assembly of the Genome of the Entomopathogenic Nematode Steinernema carpocapsae Identifies the X-Chromosome.</title>
        <authorList>
            <person name="Serra L."/>
            <person name="Macchietto M."/>
            <person name="Macias-Munoz A."/>
            <person name="McGill C.J."/>
            <person name="Rodriguez I.M."/>
            <person name="Rodriguez B."/>
            <person name="Murad R."/>
            <person name="Mortazavi A."/>
        </authorList>
    </citation>
    <scope>NUCLEOTIDE SEQUENCE [LARGE SCALE GENOMIC DNA]</scope>
    <source>
        <strain evidence="2 3">ALL</strain>
    </source>
</reference>
<dbReference type="Proteomes" id="UP000298663">
    <property type="component" value="Unassembled WGS sequence"/>
</dbReference>
<dbReference type="EMBL" id="AZBU02000002">
    <property type="protein sequence ID" value="TKR94133.1"/>
    <property type="molecule type" value="Genomic_DNA"/>
</dbReference>
<evidence type="ECO:0000313" key="3">
    <source>
        <dbReference type="Proteomes" id="UP000298663"/>
    </source>
</evidence>
<evidence type="ECO:0000256" key="1">
    <source>
        <dbReference type="SAM" id="MobiDB-lite"/>
    </source>
</evidence>
<proteinExistence type="predicted"/>
<accession>A0A4U5PD27</accession>
<feature type="compositionally biased region" description="Polar residues" evidence="1">
    <location>
        <begin position="57"/>
        <end position="66"/>
    </location>
</feature>
<evidence type="ECO:0000313" key="2">
    <source>
        <dbReference type="EMBL" id="TKR94133.1"/>
    </source>
</evidence>
<feature type="region of interest" description="Disordered" evidence="1">
    <location>
        <begin position="57"/>
        <end position="81"/>
    </location>
</feature>
<dbReference type="AlphaFoldDB" id="A0A4U5PD27"/>
<protein>
    <submittedName>
        <fullName evidence="2">Uncharacterized protein</fullName>
    </submittedName>
</protein>
<name>A0A4U5PD27_STECR</name>